<dbReference type="InterPro" id="IPR050471">
    <property type="entry name" value="AB_hydrolase"/>
</dbReference>
<dbReference type="Gene3D" id="3.40.50.1820">
    <property type="entry name" value="alpha/beta hydrolase"/>
    <property type="match status" value="1"/>
</dbReference>
<protein>
    <recommendedName>
        <fullName evidence="2">AB hydrolase-1 domain-containing protein</fullName>
    </recommendedName>
</protein>
<gene>
    <name evidence="3" type="ORF">F53441_8228</name>
</gene>
<evidence type="ECO:0000313" key="3">
    <source>
        <dbReference type="EMBL" id="KAF4448353.1"/>
    </source>
</evidence>
<dbReference type="PANTHER" id="PTHR43433">
    <property type="entry name" value="HYDROLASE, ALPHA/BETA FOLD FAMILY PROTEIN"/>
    <property type="match status" value="1"/>
</dbReference>
<dbReference type="GO" id="GO:0046503">
    <property type="term" value="P:glycerolipid catabolic process"/>
    <property type="evidence" value="ECO:0007669"/>
    <property type="project" value="TreeGrafter"/>
</dbReference>
<dbReference type="OrthoDB" id="190201at2759"/>
<dbReference type="Proteomes" id="UP000605986">
    <property type="component" value="Unassembled WGS sequence"/>
</dbReference>
<feature type="region of interest" description="Disordered" evidence="1">
    <location>
        <begin position="234"/>
        <end position="261"/>
    </location>
</feature>
<dbReference type="InterPro" id="IPR029058">
    <property type="entry name" value="AB_hydrolase_fold"/>
</dbReference>
<dbReference type="Pfam" id="PF00561">
    <property type="entry name" value="Abhydrolase_1"/>
    <property type="match status" value="1"/>
</dbReference>
<evidence type="ECO:0000256" key="1">
    <source>
        <dbReference type="SAM" id="MobiDB-lite"/>
    </source>
</evidence>
<dbReference type="EMBL" id="JAADJG010000344">
    <property type="protein sequence ID" value="KAF4448353.1"/>
    <property type="molecule type" value="Genomic_DNA"/>
</dbReference>
<reference evidence="3" key="1">
    <citation type="submission" date="2020-01" db="EMBL/GenBank/DDBJ databases">
        <title>Identification and distribution of gene clusters putatively required for synthesis of sphingolipid metabolism inhibitors in phylogenetically diverse species of the filamentous fungus Fusarium.</title>
        <authorList>
            <person name="Kim H.-S."/>
            <person name="Busman M."/>
            <person name="Brown D.W."/>
            <person name="Divon H."/>
            <person name="Uhlig S."/>
            <person name="Proctor R.H."/>
        </authorList>
    </citation>
    <scope>NUCLEOTIDE SEQUENCE</scope>
    <source>
        <strain evidence="3">NRRL 53441</strain>
    </source>
</reference>
<comment type="caution">
    <text evidence="3">The sequence shown here is derived from an EMBL/GenBank/DDBJ whole genome shotgun (WGS) entry which is preliminary data.</text>
</comment>
<feature type="compositionally biased region" description="Basic and acidic residues" evidence="1">
    <location>
        <begin position="245"/>
        <end position="261"/>
    </location>
</feature>
<dbReference type="AlphaFoldDB" id="A0A8H4NWR7"/>
<evidence type="ECO:0000313" key="4">
    <source>
        <dbReference type="Proteomes" id="UP000605986"/>
    </source>
</evidence>
<feature type="domain" description="AB hydrolase-1" evidence="2">
    <location>
        <begin position="53"/>
        <end position="165"/>
    </location>
</feature>
<organism evidence="3 4">
    <name type="scientific">Fusarium austroafricanum</name>
    <dbReference type="NCBI Taxonomy" id="2364996"/>
    <lineage>
        <taxon>Eukaryota</taxon>
        <taxon>Fungi</taxon>
        <taxon>Dikarya</taxon>
        <taxon>Ascomycota</taxon>
        <taxon>Pezizomycotina</taxon>
        <taxon>Sordariomycetes</taxon>
        <taxon>Hypocreomycetidae</taxon>
        <taxon>Hypocreales</taxon>
        <taxon>Nectriaceae</taxon>
        <taxon>Fusarium</taxon>
        <taxon>Fusarium concolor species complex</taxon>
    </lineage>
</organism>
<sequence length="261" mass="28277">MVSPVPDQHRIVAKRLSCASLNQQQKWTPRRNFLSRSPVACASVQTFGNPSDPAVILVPGNVESMITWAKGLIEKLQSSQDGKKYFIIRFDQRDTGLSTEFPVPGGYSIGDMAGDVEGLADHLNLSDPSKGFHVVGVSKGGPIAYTVAARRPLQIKSLTLMYASPGVSAELPIKEGLDLGFQPMLGGFGDMRETAIKLGMVQYDALTTQPDAEERKEAEKLVIRLTERDIKGGTLYSKAPNHGAASHEKDGWPGVDMLKKG</sequence>
<name>A0A8H4NWR7_9HYPO</name>
<dbReference type="PANTHER" id="PTHR43433:SF5">
    <property type="entry name" value="AB HYDROLASE-1 DOMAIN-CONTAINING PROTEIN"/>
    <property type="match status" value="1"/>
</dbReference>
<accession>A0A8H4NWR7</accession>
<dbReference type="GO" id="GO:0004806">
    <property type="term" value="F:triacylglycerol lipase activity"/>
    <property type="evidence" value="ECO:0007669"/>
    <property type="project" value="TreeGrafter"/>
</dbReference>
<dbReference type="SUPFAM" id="SSF53474">
    <property type="entry name" value="alpha/beta-Hydrolases"/>
    <property type="match status" value="1"/>
</dbReference>
<evidence type="ECO:0000259" key="2">
    <source>
        <dbReference type="Pfam" id="PF00561"/>
    </source>
</evidence>
<keyword evidence="4" id="KW-1185">Reference proteome</keyword>
<dbReference type="InterPro" id="IPR000073">
    <property type="entry name" value="AB_hydrolase_1"/>
</dbReference>
<proteinExistence type="predicted"/>